<evidence type="ECO:0000313" key="2">
    <source>
        <dbReference type="EMBL" id="MBT1705767.1"/>
    </source>
</evidence>
<evidence type="ECO:0000259" key="1">
    <source>
        <dbReference type="Pfam" id="PF25302"/>
    </source>
</evidence>
<dbReference type="Pfam" id="PF25302">
    <property type="entry name" value="NADase_transloc"/>
    <property type="match status" value="1"/>
</dbReference>
<dbReference type="InterPro" id="IPR057561">
    <property type="entry name" value="NADase_transloc"/>
</dbReference>
<sequence>MVNGYLKNEKAYFDNSRVKKLKVYLNDKPFAILNLEDKRSKQVFNFKPIGNGNRQNQEALKLQPCWSLKFEILDVYKGLKYDDVAITEIYFDGIDVH</sequence>
<name>A0ABS5VWG6_9BACT</name>
<evidence type="ECO:0000313" key="3">
    <source>
        <dbReference type="Proteomes" id="UP000772618"/>
    </source>
</evidence>
<gene>
    <name evidence="2" type="ORF">KK060_20925</name>
</gene>
<accession>A0ABS5VWG6</accession>
<proteinExistence type="predicted"/>
<protein>
    <recommendedName>
        <fullName evidence="1">NAD glycohydrolase translocation F5/8 type C domain-containing protein</fullName>
    </recommendedName>
</protein>
<dbReference type="NCBIfam" id="NF047619">
    <property type="entry name" value="NADase_discoid"/>
    <property type="match status" value="1"/>
</dbReference>
<keyword evidence="3" id="KW-1185">Reference proteome</keyword>
<dbReference type="EMBL" id="JAHESD010000067">
    <property type="protein sequence ID" value="MBT1705767.1"/>
    <property type="molecule type" value="Genomic_DNA"/>
</dbReference>
<feature type="domain" description="NAD glycohydrolase translocation F5/8 type C" evidence="1">
    <location>
        <begin position="2"/>
        <end position="92"/>
    </location>
</feature>
<reference evidence="2 3" key="1">
    <citation type="submission" date="2021-05" db="EMBL/GenBank/DDBJ databases">
        <title>A Polyphasic approach of four new species of the genus Ohtaekwangia: Ohtaekwangia histidinii sp. nov., Ohtaekwangia cretensis sp. nov., Ohtaekwangia indiensis sp. nov., Ohtaekwangia reichenbachii sp. nov. from diverse environment.</title>
        <authorList>
            <person name="Octaviana S."/>
        </authorList>
    </citation>
    <scope>NUCLEOTIDE SEQUENCE [LARGE SCALE GENOMIC DNA]</scope>
    <source>
        <strain evidence="2 3">PWU20</strain>
    </source>
</reference>
<organism evidence="2 3">
    <name type="scientific">Chryseosolibacter indicus</name>
    <dbReference type="NCBI Taxonomy" id="2782351"/>
    <lineage>
        <taxon>Bacteria</taxon>
        <taxon>Pseudomonadati</taxon>
        <taxon>Bacteroidota</taxon>
        <taxon>Cytophagia</taxon>
        <taxon>Cytophagales</taxon>
        <taxon>Chryseotaleaceae</taxon>
        <taxon>Chryseosolibacter</taxon>
    </lineage>
</organism>
<comment type="caution">
    <text evidence="2">The sequence shown here is derived from an EMBL/GenBank/DDBJ whole genome shotgun (WGS) entry which is preliminary data.</text>
</comment>
<dbReference type="Proteomes" id="UP000772618">
    <property type="component" value="Unassembled WGS sequence"/>
</dbReference>